<proteinExistence type="inferred from homology"/>
<comment type="similarity">
    <text evidence="1">Belongs to the bacterial solute-binding protein 9 family.</text>
</comment>
<keyword evidence="3" id="KW-0732">Signal</keyword>
<dbReference type="InterPro" id="IPR006127">
    <property type="entry name" value="ZnuA-like"/>
</dbReference>
<evidence type="ECO:0000313" key="5">
    <source>
        <dbReference type="Proteomes" id="UP000315677"/>
    </source>
</evidence>
<dbReference type="Proteomes" id="UP000315677">
    <property type="component" value="Unassembled WGS sequence"/>
</dbReference>
<reference evidence="4 5" key="1">
    <citation type="submission" date="2019-06" db="EMBL/GenBank/DDBJ databases">
        <title>Sequencing the genomes of 1000 actinobacteria strains.</title>
        <authorList>
            <person name="Klenk H.-P."/>
        </authorList>
    </citation>
    <scope>NUCLEOTIDE SEQUENCE [LARGE SCALE GENOMIC DNA]</scope>
    <source>
        <strain evidence="4 5">DSM 45301</strain>
    </source>
</reference>
<dbReference type="Pfam" id="PF01297">
    <property type="entry name" value="ZnuA"/>
    <property type="match status" value="1"/>
</dbReference>
<dbReference type="InterPro" id="IPR006129">
    <property type="entry name" value="AdhesinB"/>
</dbReference>
<dbReference type="InterPro" id="IPR050492">
    <property type="entry name" value="Bact_metal-bind_prot9"/>
</dbReference>
<name>A0A543DA01_9PSEU</name>
<dbReference type="SUPFAM" id="SSF53807">
    <property type="entry name" value="Helical backbone' metal receptor"/>
    <property type="match status" value="1"/>
</dbReference>
<gene>
    <name evidence="4" type="ORF">FB558_6352</name>
</gene>
<organism evidence="4 5">
    <name type="scientific">Pseudonocardia kunmingensis</name>
    <dbReference type="NCBI Taxonomy" id="630975"/>
    <lineage>
        <taxon>Bacteria</taxon>
        <taxon>Bacillati</taxon>
        <taxon>Actinomycetota</taxon>
        <taxon>Actinomycetes</taxon>
        <taxon>Pseudonocardiales</taxon>
        <taxon>Pseudonocardiaceae</taxon>
        <taxon>Pseudonocardia</taxon>
    </lineage>
</organism>
<evidence type="ECO:0000256" key="2">
    <source>
        <dbReference type="ARBA" id="ARBA00022448"/>
    </source>
</evidence>
<evidence type="ECO:0000256" key="1">
    <source>
        <dbReference type="ARBA" id="ARBA00011028"/>
    </source>
</evidence>
<accession>A0A543DA01</accession>
<keyword evidence="2" id="KW-0813">Transport</keyword>
<comment type="caution">
    <text evidence="4">The sequence shown here is derived from an EMBL/GenBank/DDBJ whole genome shotgun (WGS) entry which is preliminary data.</text>
</comment>
<dbReference type="GO" id="GO:0046872">
    <property type="term" value="F:metal ion binding"/>
    <property type="evidence" value="ECO:0007669"/>
    <property type="project" value="InterPro"/>
</dbReference>
<dbReference type="PANTHER" id="PTHR42953">
    <property type="entry name" value="HIGH-AFFINITY ZINC UPTAKE SYSTEM PROTEIN ZNUA-RELATED"/>
    <property type="match status" value="1"/>
</dbReference>
<dbReference type="PANTHER" id="PTHR42953:SF3">
    <property type="entry name" value="HIGH-AFFINITY ZINC UPTAKE SYSTEM PROTEIN ZNUA"/>
    <property type="match status" value="1"/>
</dbReference>
<protein>
    <submittedName>
        <fullName evidence="4">Zinc transport system substrate-binding protein</fullName>
    </submittedName>
</protein>
<keyword evidence="5" id="KW-1185">Reference proteome</keyword>
<dbReference type="GO" id="GO:0007155">
    <property type="term" value="P:cell adhesion"/>
    <property type="evidence" value="ECO:0007669"/>
    <property type="project" value="InterPro"/>
</dbReference>
<dbReference type="AlphaFoldDB" id="A0A543DA01"/>
<dbReference type="GO" id="GO:0030001">
    <property type="term" value="P:metal ion transport"/>
    <property type="evidence" value="ECO:0007669"/>
    <property type="project" value="InterPro"/>
</dbReference>
<dbReference type="Gene3D" id="3.40.50.1980">
    <property type="entry name" value="Nitrogenase molybdenum iron protein domain"/>
    <property type="match status" value="2"/>
</dbReference>
<dbReference type="EMBL" id="VFPA01000004">
    <property type="protein sequence ID" value="TQM06108.1"/>
    <property type="molecule type" value="Genomic_DNA"/>
</dbReference>
<evidence type="ECO:0000256" key="3">
    <source>
        <dbReference type="ARBA" id="ARBA00022729"/>
    </source>
</evidence>
<evidence type="ECO:0000313" key="4">
    <source>
        <dbReference type="EMBL" id="TQM06108.1"/>
    </source>
</evidence>
<sequence length="277" mass="28813">MLPVVASFYPVQFLAERVGGDRVSVTNLTPPGSEPHDLALDGQSMAALADAKVVLYLGESFQPDVEKAVADATDAVRRDLLTAPGVDVLPAPADLGKESLAGGGDPHVWLDPVRMKAMASAVADAYTEADPANADAYRSNLAALQRDLDALDADLRADLTGCAQTTIVTSHAAFAYLADRYGLRQVAIAGLSPDAEPDAQTLAEITDTARAAGVTTVFFEEALTPDTAQTVASAIGAKIDLLAALEFDPREALGPGQEYLSVMGDNGDRLYAGLGCP</sequence>
<dbReference type="PRINTS" id="PR00691">
    <property type="entry name" value="ADHESINB"/>
</dbReference>